<accession>A0A5R9C6S6</accession>
<gene>
    <name evidence="1" type="ORF">FEZ48_02760</name>
</gene>
<reference evidence="1 2" key="1">
    <citation type="submission" date="2019-05" db="EMBL/GenBank/DDBJ databases">
        <title>The metagenome of a microbial culture collection derived from dairy environment covers the genomic content of the human microbiome.</title>
        <authorList>
            <person name="Roder T."/>
            <person name="Wuthrich D."/>
            <person name="Sattari Z."/>
            <person name="Von Ah U."/>
            <person name="Bar C."/>
            <person name="Ronchi F."/>
            <person name="Macpherson A.J."/>
            <person name="Ganal-Vonarburg S.C."/>
            <person name="Bruggmann R."/>
            <person name="Vergeres G."/>
        </authorList>
    </citation>
    <scope>NUCLEOTIDE SEQUENCE [LARGE SCALE GENOMIC DNA]</scope>
    <source>
        <strain evidence="1 2">FAM 24235</strain>
    </source>
</reference>
<dbReference type="Pfam" id="PF07374">
    <property type="entry name" value="DUF1492"/>
    <property type="match status" value="1"/>
</dbReference>
<dbReference type="Gene3D" id="1.10.10.10">
    <property type="entry name" value="Winged helix-like DNA-binding domain superfamily/Winged helix DNA-binding domain"/>
    <property type="match status" value="1"/>
</dbReference>
<dbReference type="OrthoDB" id="2227133at2"/>
<name>A0A5R9C6S6_9LACT</name>
<proteinExistence type="predicted"/>
<evidence type="ECO:0000313" key="1">
    <source>
        <dbReference type="EMBL" id="TLQ08822.1"/>
    </source>
</evidence>
<protein>
    <submittedName>
        <fullName evidence="1">DUF1492 domain-containing protein</fullName>
    </submittedName>
</protein>
<dbReference type="Proteomes" id="UP000307201">
    <property type="component" value="Unassembled WGS sequence"/>
</dbReference>
<evidence type="ECO:0000313" key="2">
    <source>
        <dbReference type="Proteomes" id="UP000307201"/>
    </source>
</evidence>
<dbReference type="NCBIfam" id="TIGR01637">
    <property type="entry name" value="phage_arpU"/>
    <property type="match status" value="1"/>
</dbReference>
<dbReference type="InterPro" id="IPR010861">
    <property type="entry name" value="DUF1492"/>
</dbReference>
<dbReference type="InterPro" id="IPR006524">
    <property type="entry name" value="ArpU-like"/>
</dbReference>
<sequence>MLELFMGINKEFTKQNVDELMKLYRRLLRMADKEFTPKMTATYSFEPKSYTGTNPDTIGDAVTRKIVAQEELNKIVEAINKLNTYNRQLLYLKYMNKIELSDVKIYTELNMSESTFYRELGKAQMEMAEAYEGGKLLSYYL</sequence>
<dbReference type="InterPro" id="IPR036388">
    <property type="entry name" value="WH-like_DNA-bd_sf"/>
</dbReference>
<organism evidence="1 2">
    <name type="scientific">Marinilactibacillus psychrotolerans</name>
    <dbReference type="NCBI Taxonomy" id="191770"/>
    <lineage>
        <taxon>Bacteria</taxon>
        <taxon>Bacillati</taxon>
        <taxon>Bacillota</taxon>
        <taxon>Bacilli</taxon>
        <taxon>Lactobacillales</taxon>
        <taxon>Carnobacteriaceae</taxon>
        <taxon>Marinilactibacillus</taxon>
    </lineage>
</organism>
<dbReference type="RefSeq" id="WP_138470990.1">
    <property type="nucleotide sequence ID" value="NZ_VBTE01000005.1"/>
</dbReference>
<dbReference type="AlphaFoldDB" id="A0A5R9C6S6"/>
<comment type="caution">
    <text evidence="1">The sequence shown here is derived from an EMBL/GenBank/DDBJ whole genome shotgun (WGS) entry which is preliminary data.</text>
</comment>
<dbReference type="EMBL" id="VBTE01000005">
    <property type="protein sequence ID" value="TLQ08822.1"/>
    <property type="molecule type" value="Genomic_DNA"/>
</dbReference>